<evidence type="ECO:0000313" key="14">
    <source>
        <dbReference type="Proteomes" id="UP000230750"/>
    </source>
</evidence>
<evidence type="ECO:0000256" key="1">
    <source>
        <dbReference type="ARBA" id="ARBA00004389"/>
    </source>
</evidence>
<feature type="region of interest" description="Disordered" evidence="11">
    <location>
        <begin position="986"/>
        <end position="1018"/>
    </location>
</feature>
<feature type="compositionally biased region" description="Polar residues" evidence="11">
    <location>
        <begin position="1054"/>
        <end position="1070"/>
    </location>
</feature>
<dbReference type="InterPro" id="IPR012919">
    <property type="entry name" value="SUN_dom"/>
</dbReference>
<evidence type="ECO:0000256" key="4">
    <source>
        <dbReference type="ARBA" id="ARBA00022824"/>
    </source>
</evidence>
<feature type="region of interest" description="Disordered" evidence="11">
    <location>
        <begin position="657"/>
        <end position="837"/>
    </location>
</feature>
<feature type="compositionally biased region" description="Acidic residues" evidence="11">
    <location>
        <begin position="126"/>
        <end position="139"/>
    </location>
</feature>
<evidence type="ECO:0000256" key="9">
    <source>
        <dbReference type="ARBA" id="ARBA00061226"/>
    </source>
</evidence>
<feature type="compositionally biased region" description="Basic and acidic residues" evidence="11">
    <location>
        <begin position="77"/>
        <end position="99"/>
    </location>
</feature>
<keyword evidence="3" id="KW-0732">Signal</keyword>
<organism evidence="13 14">
    <name type="scientific">Stichopus japonicus</name>
    <name type="common">Sea cucumber</name>
    <dbReference type="NCBI Taxonomy" id="307972"/>
    <lineage>
        <taxon>Eukaryota</taxon>
        <taxon>Metazoa</taxon>
        <taxon>Echinodermata</taxon>
        <taxon>Eleutherozoa</taxon>
        <taxon>Echinozoa</taxon>
        <taxon>Holothuroidea</taxon>
        <taxon>Aspidochirotacea</taxon>
        <taxon>Aspidochirotida</taxon>
        <taxon>Stichopodidae</taxon>
        <taxon>Apostichopus</taxon>
    </lineage>
</organism>
<dbReference type="OrthoDB" id="266334at2759"/>
<evidence type="ECO:0000256" key="10">
    <source>
        <dbReference type="ARBA" id="ARBA00064635"/>
    </source>
</evidence>
<feature type="region of interest" description="Disordered" evidence="11">
    <location>
        <begin position="1032"/>
        <end position="1071"/>
    </location>
</feature>
<evidence type="ECO:0000256" key="2">
    <source>
        <dbReference type="ARBA" id="ARBA00022692"/>
    </source>
</evidence>
<evidence type="ECO:0000259" key="12">
    <source>
        <dbReference type="PROSITE" id="PS51469"/>
    </source>
</evidence>
<comment type="subunit">
    <text evidence="10">Interacts with EMP65.</text>
</comment>
<feature type="compositionally biased region" description="Polar residues" evidence="11">
    <location>
        <begin position="986"/>
        <end position="1000"/>
    </location>
</feature>
<comment type="subcellular location">
    <subcellularLocation>
        <location evidence="8">Endomembrane system</location>
        <topology evidence="8">Single-pass type I membrane protein</topology>
    </subcellularLocation>
    <subcellularLocation>
        <location evidence="1">Endoplasmic reticulum membrane</location>
        <topology evidence="1">Single-pass membrane protein</topology>
    </subcellularLocation>
</comment>
<sequence>MTPRVSSIDIATPWVACGYLSIGGCCFLSSVYQVTLYHLSEDALTTLVGKEEADAGSMDSHRDETQIEAPAYAEENISDRETAKDHQEAEEEVATKDEDTLQVEEGNVTSEDLKEGEKPEGTEPVLLEDETKEQEEEEKMEEKEDERVSEMEKKIKRKMTSSQNQFLLSMSGRKRCYRRRWKNKKSCTYFGNWSDGEVSTRPQDLDVNCRRSQEQEFSEDSSKGEGSRNDIPSLRHRQFVLKDSKNYASSDCGAKILSANDEAQKPNLVLNFNRDEYMINPCSANIWFIVELCEPIQIKLLEIANLELFSSVPESFRVYTSDRFPAREWRLLGTLYAREERNLQSFLIDEHLFTKFVKIELLTFFGKEHYCPLTVVRIFGTSMDEEIDSEEPETAVLPPNPTPLAADLKENGILDHAKDAVISFVKNAAKAFTSEKKDQDCQGEDCERVVPDEVAPTPATECWNGDLTTSMPDVEQADLVSGASVCFNPCDDLESEDFLRVCAAAVCEVQDYWRIFPNCCLLVLAQTTLHLCCSISNCYLTGSSTRDISIGNAKGETPTEGVTRVPHLEVIPLETIPSTGHLIISNLERGRPVVFSSNLLLPSMSETESTVSSSPTPANTIPPAPVFSTPVSAAETISQAQLKNSAQEHNVQRTIAPTPSFKGSEELDAEISSPSAQLPSVVGTSSSMEGTDINLPTSETTPMTVPASSASSVGTPGQGSESPPAETASSDFLHASVTSEEKEDEAEVPEKLEETAKKTDKVPKVDETQSSDGNAKQEGKVTDPGAKGDSAPTTTTETEVKVDENESKTDSATAKVTESIQPQKATEPSGGGAHVGISNYGAQKDSVFMRLNNRIKSLELNLSLSSKYLEELSKSYKKQMEEMQKSFNKTVTTLTEKVVKSQEKHTTNTADISRIDGQVEELTGIVSSISIKIEDILQEVIERHLFLMICEVLFFCSLFMICVRRERNQLRLARAMYEHHLDAPQRRNTMCASNPSQHSPRGSLRRGGTLRPSGSLDDLLIIGPTTPLREAMKANSGHQTKVKPKKQDSHSSTDQRLSNGSDPAETTNENCQEKDRLLLSCIFGQVVLVKYSKVGQRSSEDESARKHVKVQTLKGLQPPCSLAA</sequence>
<keyword evidence="4" id="KW-0256">Endoplasmic reticulum</keyword>
<feature type="domain" description="SUN" evidence="12">
    <location>
        <begin position="212"/>
        <end position="383"/>
    </location>
</feature>
<name>A0A2G8JJ07_STIJA</name>
<gene>
    <name evidence="13" type="ORF">BSL78_27453</name>
</gene>
<feature type="region of interest" description="Disordered" evidence="11">
    <location>
        <begin position="605"/>
        <end position="627"/>
    </location>
</feature>
<keyword evidence="6" id="KW-0472">Membrane</keyword>
<dbReference type="PROSITE" id="PS51469">
    <property type="entry name" value="SUN"/>
    <property type="match status" value="1"/>
</dbReference>
<dbReference type="PROSITE" id="PS51257">
    <property type="entry name" value="PROKAR_LIPOPROTEIN"/>
    <property type="match status" value="1"/>
</dbReference>
<evidence type="ECO:0000313" key="13">
    <source>
        <dbReference type="EMBL" id="PIK35724.1"/>
    </source>
</evidence>
<proteinExistence type="inferred from homology"/>
<feature type="compositionally biased region" description="Polar residues" evidence="11">
    <location>
        <begin position="672"/>
        <end position="721"/>
    </location>
</feature>
<evidence type="ECO:0000256" key="8">
    <source>
        <dbReference type="ARBA" id="ARBA00046288"/>
    </source>
</evidence>
<feature type="compositionally biased region" description="Basic and acidic residues" evidence="11">
    <location>
        <begin position="111"/>
        <end position="121"/>
    </location>
</feature>
<comment type="similarity">
    <text evidence="9">Belongs to the SLP1 family.</text>
</comment>
<dbReference type="Pfam" id="PF07738">
    <property type="entry name" value="Sad1_UNC"/>
    <property type="match status" value="1"/>
</dbReference>
<dbReference type="PANTHER" id="PTHR12953:SF0">
    <property type="entry name" value="SUN DOMAIN-CONTAINING OSSIFICATION FACTOR"/>
    <property type="match status" value="1"/>
</dbReference>
<dbReference type="GO" id="GO:0034975">
    <property type="term" value="P:protein folding in endoplasmic reticulum"/>
    <property type="evidence" value="ECO:0007669"/>
    <property type="project" value="TreeGrafter"/>
</dbReference>
<feature type="compositionally biased region" description="Polar residues" evidence="11">
    <location>
        <begin position="810"/>
        <end position="826"/>
    </location>
</feature>
<evidence type="ECO:0000256" key="11">
    <source>
        <dbReference type="SAM" id="MobiDB-lite"/>
    </source>
</evidence>
<keyword evidence="14" id="KW-1185">Reference proteome</keyword>
<dbReference type="Proteomes" id="UP000230750">
    <property type="component" value="Unassembled WGS sequence"/>
</dbReference>
<keyword evidence="2" id="KW-0812">Transmembrane</keyword>
<accession>A0A2G8JJ07</accession>
<keyword evidence="7" id="KW-0325">Glycoprotein</keyword>
<reference evidence="13 14" key="1">
    <citation type="journal article" date="2017" name="PLoS Biol.">
        <title>The sea cucumber genome provides insights into morphological evolution and visceral regeneration.</title>
        <authorList>
            <person name="Zhang X."/>
            <person name="Sun L."/>
            <person name="Yuan J."/>
            <person name="Sun Y."/>
            <person name="Gao Y."/>
            <person name="Zhang L."/>
            <person name="Li S."/>
            <person name="Dai H."/>
            <person name="Hamel J.F."/>
            <person name="Liu C."/>
            <person name="Yu Y."/>
            <person name="Liu S."/>
            <person name="Lin W."/>
            <person name="Guo K."/>
            <person name="Jin S."/>
            <person name="Xu P."/>
            <person name="Storey K.B."/>
            <person name="Huan P."/>
            <person name="Zhang T."/>
            <person name="Zhou Y."/>
            <person name="Zhang J."/>
            <person name="Lin C."/>
            <person name="Li X."/>
            <person name="Xing L."/>
            <person name="Huo D."/>
            <person name="Sun M."/>
            <person name="Wang L."/>
            <person name="Mercier A."/>
            <person name="Li F."/>
            <person name="Yang H."/>
            <person name="Xiang J."/>
        </authorList>
    </citation>
    <scope>NUCLEOTIDE SEQUENCE [LARGE SCALE GENOMIC DNA]</scope>
    <source>
        <strain evidence="13">Shaxun</strain>
        <tissue evidence="13">Muscle</tissue>
    </source>
</reference>
<dbReference type="GO" id="GO:0005789">
    <property type="term" value="C:endoplasmic reticulum membrane"/>
    <property type="evidence" value="ECO:0007669"/>
    <property type="project" value="UniProtKB-SubCell"/>
</dbReference>
<comment type="caution">
    <text evidence="13">The sequence shown here is derived from an EMBL/GenBank/DDBJ whole genome shotgun (WGS) entry which is preliminary data.</text>
</comment>
<evidence type="ECO:0000256" key="7">
    <source>
        <dbReference type="ARBA" id="ARBA00023180"/>
    </source>
</evidence>
<dbReference type="EMBL" id="MRZV01001828">
    <property type="protein sequence ID" value="PIK35724.1"/>
    <property type="molecule type" value="Genomic_DNA"/>
</dbReference>
<dbReference type="PANTHER" id="PTHR12953">
    <property type="entry name" value="MEMBRANE PROTEIN CH1 RELATED"/>
    <property type="match status" value="1"/>
</dbReference>
<keyword evidence="5" id="KW-1133">Transmembrane helix</keyword>
<feature type="region of interest" description="Disordered" evidence="11">
    <location>
        <begin position="209"/>
        <end position="231"/>
    </location>
</feature>
<protein>
    <submittedName>
        <fullName evidence="13">Putative SUN domain-containing ossification factor</fullName>
    </submittedName>
</protein>
<feature type="compositionally biased region" description="Low complexity" evidence="11">
    <location>
        <begin position="605"/>
        <end position="617"/>
    </location>
</feature>
<feature type="compositionally biased region" description="Basic and acidic residues" evidence="11">
    <location>
        <begin position="748"/>
        <end position="767"/>
    </location>
</feature>
<evidence type="ECO:0000256" key="6">
    <source>
        <dbReference type="ARBA" id="ARBA00023136"/>
    </source>
</evidence>
<evidence type="ECO:0000256" key="5">
    <source>
        <dbReference type="ARBA" id="ARBA00022989"/>
    </source>
</evidence>
<dbReference type="InterPro" id="IPR045120">
    <property type="entry name" value="Suco/Slp1-like"/>
</dbReference>
<dbReference type="FunFam" id="2.60.120.260:FF:000099">
    <property type="entry name" value="Uncharacterized protein, isoform C"/>
    <property type="match status" value="1"/>
</dbReference>
<dbReference type="AlphaFoldDB" id="A0A2G8JJ07"/>
<feature type="compositionally biased region" description="Basic and acidic residues" evidence="11">
    <location>
        <begin position="209"/>
        <end position="228"/>
    </location>
</feature>
<feature type="compositionally biased region" description="Basic and acidic residues" evidence="11">
    <location>
        <begin position="798"/>
        <end position="809"/>
    </location>
</feature>
<dbReference type="STRING" id="307972.A0A2G8JJ07"/>
<evidence type="ECO:0000256" key="3">
    <source>
        <dbReference type="ARBA" id="ARBA00022729"/>
    </source>
</evidence>
<feature type="region of interest" description="Disordered" evidence="11">
    <location>
        <begin position="70"/>
        <end position="148"/>
    </location>
</feature>